<accession>A0A0P0FL82</accession>
<reference evidence="10 11" key="1">
    <citation type="submission" date="2018-08" db="EMBL/GenBank/DDBJ databases">
        <title>A genome reference for cultivated species of the human gut microbiota.</title>
        <authorList>
            <person name="Zou Y."/>
            <person name="Xue W."/>
            <person name="Luo G."/>
        </authorList>
    </citation>
    <scope>NUCLEOTIDE SEQUENCE [LARGE SCALE GENOMIC DNA]</scope>
    <source>
        <strain evidence="10 11">AF37-12</strain>
    </source>
</reference>
<dbReference type="InterPro" id="IPR011990">
    <property type="entry name" value="TPR-like_helical_dom_sf"/>
</dbReference>
<sequence length="595" mass="69654">MNVNYVYGIIFLFLTSCLSPTDRVIPSLLRADSLIEVGCADSALSLLERMNLAELSSIQSRASYALLLTQAKDQNYVTHTDDSLIRVAVDYYDTSDDITLRAKAHYYLGRVCQDRGDIEGTVREFLVAMPLAEKAENYDLNILLKSNLGLLFWRHGLQEEADSLYRQAVELAEAHHDSLRLAVVLVHCADICMERGEEYYTDAEKYLKRALKLVKDTDKQHTEELVFSSLSYLLEYQGKSREAILYANKGMRLVLDSSERYGYYLVIGSAYLQLEQYDSAFVYLNRGIPSDNYYAKTNAYMKLSEMAMRLGKQNEALEYETLYTIYKDSMKLVEQPVEVVSSLKDVLYRQSTERYESFLTRYRFCLLLFVLLFIITIYFFLQRRRKRKKEIARLVDKRQLLYKSIEAIKKELEEKKLEIKEIQQHCECLESDVNSKVQLDSCLNELLEQYHSMQEDLERRLVERDEEVRRLRNLNLKFILMSSPIYQMLIALCEYNKLNPDGMKKITNDEWVILLHEIDMASLGFVERLSTEYEYLLEEDIRFCCLVRLDFKYADIAYLWGCTSAAVYKRSWSVLEKMGLNKDKKVKLVDILRKV</sequence>
<keyword evidence="7" id="KW-1133">Transmembrane helix</keyword>
<evidence type="ECO:0000313" key="12">
    <source>
        <dbReference type="Proteomes" id="UP000440614"/>
    </source>
</evidence>
<proteinExistence type="inferred from homology"/>
<gene>
    <name evidence="10" type="ORF">DW011_17285</name>
    <name evidence="8" type="ORF">GAO51_22025</name>
    <name evidence="9" type="ORF">PO127_21340</name>
</gene>
<dbReference type="Proteomes" id="UP001217776">
    <property type="component" value="Unassembled WGS sequence"/>
</dbReference>
<dbReference type="RefSeq" id="WP_008763998.1">
    <property type="nucleotide sequence ID" value="NZ_BAABXH010000001.1"/>
</dbReference>
<dbReference type="GO" id="GO:0005737">
    <property type="term" value="C:cytoplasm"/>
    <property type="evidence" value="ECO:0007669"/>
    <property type="project" value="UniProtKB-SubCell"/>
</dbReference>
<organism evidence="8 12">
    <name type="scientific">Bacteroides thetaiotaomicron</name>
    <dbReference type="NCBI Taxonomy" id="818"/>
    <lineage>
        <taxon>Bacteria</taxon>
        <taxon>Pseudomonadati</taxon>
        <taxon>Bacteroidota</taxon>
        <taxon>Bacteroidia</taxon>
        <taxon>Bacteroidales</taxon>
        <taxon>Bacteroidaceae</taxon>
        <taxon>Bacteroides</taxon>
    </lineage>
</organism>
<evidence type="ECO:0000313" key="8">
    <source>
        <dbReference type="EMBL" id="KAB4307044.1"/>
    </source>
</evidence>
<reference evidence="8 12" key="2">
    <citation type="journal article" date="2019" name="Nat. Med.">
        <title>A library of human gut bacterial isolates paired with longitudinal multiomics data enables mechanistic microbiome research.</title>
        <authorList>
            <person name="Poyet M."/>
            <person name="Groussin M."/>
            <person name="Gibbons S.M."/>
            <person name="Avila-Pacheco J."/>
            <person name="Jiang X."/>
            <person name="Kearney S.M."/>
            <person name="Perrotta A.R."/>
            <person name="Berdy B."/>
            <person name="Zhao S."/>
            <person name="Lieberman T.D."/>
            <person name="Swanson P.K."/>
            <person name="Smith M."/>
            <person name="Roesemann S."/>
            <person name="Alexander J.E."/>
            <person name="Rich S.A."/>
            <person name="Livny J."/>
            <person name="Vlamakis H."/>
            <person name="Clish C."/>
            <person name="Bullock K."/>
            <person name="Deik A."/>
            <person name="Scott J."/>
            <person name="Pierce K.A."/>
            <person name="Xavier R.J."/>
            <person name="Alm E.J."/>
        </authorList>
    </citation>
    <scope>NUCLEOTIDE SEQUENCE [LARGE SCALE GENOMIC DNA]</scope>
    <source>
        <strain evidence="8 12">BIOML-A188</strain>
    </source>
</reference>
<feature type="transmembrane region" description="Helical" evidence="7">
    <location>
        <begin position="361"/>
        <end position="381"/>
    </location>
</feature>
<dbReference type="EMBL" id="QROV01000021">
    <property type="protein sequence ID" value="RHL56047.1"/>
    <property type="molecule type" value="Genomic_DNA"/>
</dbReference>
<dbReference type="Gene3D" id="1.25.40.10">
    <property type="entry name" value="Tetratricopeptide repeat domain"/>
    <property type="match status" value="2"/>
</dbReference>
<evidence type="ECO:0000313" key="9">
    <source>
        <dbReference type="EMBL" id="MDC2238293.1"/>
    </source>
</evidence>
<evidence type="ECO:0000313" key="11">
    <source>
        <dbReference type="Proteomes" id="UP000283616"/>
    </source>
</evidence>
<dbReference type="EMBL" id="JAQNVG010000046">
    <property type="protein sequence ID" value="MDC2238293.1"/>
    <property type="molecule type" value="Genomic_DNA"/>
</dbReference>
<keyword evidence="7" id="KW-0472">Membrane</keyword>
<comment type="subcellular location">
    <subcellularLocation>
        <location evidence="1">Cytoplasm</location>
    </subcellularLocation>
</comment>
<dbReference type="EMBL" id="WCSY01000026">
    <property type="protein sequence ID" value="KAB4307044.1"/>
    <property type="molecule type" value="Genomic_DNA"/>
</dbReference>
<dbReference type="Proteomes" id="UP000440614">
    <property type="component" value="Unassembled WGS sequence"/>
</dbReference>
<dbReference type="PANTHER" id="PTHR46630">
    <property type="entry name" value="TETRATRICOPEPTIDE REPEAT PROTEIN 29"/>
    <property type="match status" value="1"/>
</dbReference>
<reference evidence="9" key="3">
    <citation type="submission" date="2022-10" db="EMBL/GenBank/DDBJ databases">
        <title>Human gut microbiome strain richness.</title>
        <authorList>
            <person name="Chen-Liaw A."/>
        </authorList>
    </citation>
    <scope>NUCLEOTIDE SEQUENCE</scope>
    <source>
        <strain evidence="9">1001283st1_A3_1001283B150304_161114</strain>
    </source>
</reference>
<dbReference type="InterPro" id="IPR051476">
    <property type="entry name" value="Bac_ResReg_Asp_Phosphatase"/>
</dbReference>
<evidence type="ECO:0000256" key="4">
    <source>
        <dbReference type="ARBA" id="ARBA00022803"/>
    </source>
</evidence>
<keyword evidence="7" id="KW-0812">Transmembrane</keyword>
<comment type="caution">
    <text evidence="8">The sequence shown here is derived from an EMBL/GenBank/DDBJ whole genome shotgun (WGS) entry which is preliminary data.</text>
</comment>
<keyword evidence="2" id="KW-0963">Cytoplasm</keyword>
<comment type="similarity">
    <text evidence="5">Belongs to the Rap family.</text>
</comment>
<evidence type="ECO:0000256" key="1">
    <source>
        <dbReference type="ARBA" id="ARBA00004496"/>
    </source>
</evidence>
<evidence type="ECO:0000256" key="5">
    <source>
        <dbReference type="ARBA" id="ARBA00038253"/>
    </source>
</evidence>
<dbReference type="AlphaFoldDB" id="A0A0P0FL82"/>
<dbReference type="SUPFAM" id="SSF48452">
    <property type="entry name" value="TPR-like"/>
    <property type="match status" value="1"/>
</dbReference>
<dbReference type="PANTHER" id="PTHR46630:SF1">
    <property type="entry name" value="TETRATRICOPEPTIDE REPEAT PROTEIN 29"/>
    <property type="match status" value="1"/>
</dbReference>
<name>A0A0P0FL82_BACT4</name>
<dbReference type="Pfam" id="PF13181">
    <property type="entry name" value="TPR_8"/>
    <property type="match status" value="1"/>
</dbReference>
<accession>C6IRZ0</accession>
<evidence type="ECO:0000256" key="3">
    <source>
        <dbReference type="ARBA" id="ARBA00022737"/>
    </source>
</evidence>
<feature type="coiled-coil region" evidence="6">
    <location>
        <begin position="398"/>
        <end position="474"/>
    </location>
</feature>
<keyword evidence="3" id="KW-0677">Repeat</keyword>
<evidence type="ECO:0000313" key="10">
    <source>
        <dbReference type="EMBL" id="RHL56047.1"/>
    </source>
</evidence>
<evidence type="ECO:0000256" key="2">
    <source>
        <dbReference type="ARBA" id="ARBA00022490"/>
    </source>
</evidence>
<dbReference type="SMART" id="SM00028">
    <property type="entry name" value="TPR"/>
    <property type="match status" value="4"/>
</dbReference>
<evidence type="ECO:0000256" key="7">
    <source>
        <dbReference type="SAM" id="Phobius"/>
    </source>
</evidence>
<dbReference type="InterPro" id="IPR019734">
    <property type="entry name" value="TPR_rpt"/>
</dbReference>
<protein>
    <submittedName>
        <fullName evidence="8">Tetratricopeptide repeat protein</fullName>
    </submittedName>
</protein>
<dbReference type="Proteomes" id="UP000283616">
    <property type="component" value="Unassembled WGS sequence"/>
</dbReference>
<keyword evidence="4" id="KW-0802">TPR repeat</keyword>
<dbReference type="KEGG" id="btho:Btheta7330_00817"/>
<keyword evidence="6" id="KW-0175">Coiled coil</keyword>
<evidence type="ECO:0000256" key="6">
    <source>
        <dbReference type="SAM" id="Coils"/>
    </source>
</evidence>